<reference evidence="9" key="2">
    <citation type="submission" date="2015-06" db="UniProtKB">
        <authorList>
            <consortium name="EnsemblMetazoa"/>
        </authorList>
    </citation>
    <scope>IDENTIFICATION</scope>
</reference>
<feature type="transmembrane region" description="Helical" evidence="7">
    <location>
        <begin position="568"/>
        <end position="590"/>
    </location>
</feature>
<dbReference type="eggNOG" id="KOG4550">
    <property type="taxonomic scope" value="Eukaryota"/>
</dbReference>
<evidence type="ECO:0000313" key="10">
    <source>
        <dbReference type="Proteomes" id="UP000015104"/>
    </source>
</evidence>
<dbReference type="EnsemblMetazoa" id="tetur27g01460.1">
    <property type="protein sequence ID" value="tetur27g01460.1"/>
    <property type="gene ID" value="tetur27g01460"/>
</dbReference>
<proteinExistence type="inferred from homology"/>
<evidence type="ECO:0000256" key="7">
    <source>
        <dbReference type="SAM" id="Phobius"/>
    </source>
</evidence>
<evidence type="ECO:0000256" key="5">
    <source>
        <dbReference type="ARBA" id="ARBA00023136"/>
    </source>
</evidence>
<keyword evidence="4 7" id="KW-1133">Transmembrane helix</keyword>
<evidence type="ECO:0000259" key="8">
    <source>
        <dbReference type="Pfam" id="PF23122"/>
    </source>
</evidence>
<keyword evidence="6" id="KW-0325">Glycoprotein</keyword>
<gene>
    <name evidence="9" type="primary">107368573</name>
</gene>
<dbReference type="GO" id="GO:0005886">
    <property type="term" value="C:plasma membrane"/>
    <property type="evidence" value="ECO:0007669"/>
    <property type="project" value="TreeGrafter"/>
</dbReference>
<dbReference type="InterPro" id="IPR057089">
    <property type="entry name" value="C2_TIP"/>
</dbReference>
<reference evidence="10" key="1">
    <citation type="submission" date="2011-08" db="EMBL/GenBank/DDBJ databases">
        <authorList>
            <person name="Rombauts S."/>
        </authorList>
    </citation>
    <scope>NUCLEOTIDE SEQUENCE</scope>
    <source>
        <strain evidence="10">London</strain>
    </source>
</reference>
<dbReference type="Pfam" id="PF23122">
    <property type="entry name" value="C2_ITFG1"/>
    <property type="match status" value="1"/>
</dbReference>
<dbReference type="OMA" id="PGDWIPW"/>
<evidence type="ECO:0000256" key="6">
    <source>
        <dbReference type="ARBA" id="ARBA00023180"/>
    </source>
</evidence>
<dbReference type="Proteomes" id="UP000015104">
    <property type="component" value="Unassembled WGS sequence"/>
</dbReference>
<protein>
    <recommendedName>
        <fullName evidence="8">T-cell immunomodulatory protein TIP C2 domain-containing protein</fullName>
    </recommendedName>
</protein>
<keyword evidence="3 7" id="KW-0812">Transmembrane</keyword>
<dbReference type="Gene3D" id="2.130.10.130">
    <property type="entry name" value="Integrin alpha, N-terminal"/>
    <property type="match status" value="1"/>
</dbReference>
<sequence length="613" mass="67546">MGIKIIEDGIVIFFCFNVLLSINSINVNCKLISIQANGLVTALGDFDSDKLTDFFVINPSRSSFQVLKATEKPDFVVDPALECYTSKKEPIVGLIPGDFLGKAFMDIIVITKDADHSTNNVQFKLFLIPGNRTHLNCHYLSEGLFFAKVTHQPLALDYNGDMIIDLLARDVDGQRYIYTSIKESNATRVNLSIADNDGIIRSPNSNSFIDFDGDYRSDLIIESDKAMEYWSRSTAGFKKIKEIPFPKYKLIGMSTYADMNADGIVDHILPVCGDSSCSSSSALLVLDGSKNQWSVLNDHFSDVAGTSGSLQFAVIQDSSDQFVFPLKLRQADVDGDGYPDLLGLMKSKDSNLVKVIILQNIKNETNILGRSFVPRWFIDAGLSQTNSPVLASFADISEDGKADVLVNSRVSGKPNYMISAVLNDQMYDACFLKVLVTSGLCYGDCPSIEKTLDGSAPSSVIPYGTNQPGPSISYQLIDTAGNRRIGFAGQLSQSSDFSLQMPYSIFGLGQLPNFVDNLTASIPSATDNVIRVSSWSQIVPDAQVVVIPYPPSDPRIWRTKLFITPSDIVISTLITLISICVLLALIILLLHRKEVLEDLAEHEEYKRHWPESR</sequence>
<dbReference type="OrthoDB" id="10250728at2759"/>
<dbReference type="EMBL" id="CAEY01000714">
    <property type="status" value="NOT_ANNOTATED_CDS"/>
    <property type="molecule type" value="Genomic_DNA"/>
</dbReference>
<organism evidence="9 10">
    <name type="scientific">Tetranychus urticae</name>
    <name type="common">Two-spotted spider mite</name>
    <dbReference type="NCBI Taxonomy" id="32264"/>
    <lineage>
        <taxon>Eukaryota</taxon>
        <taxon>Metazoa</taxon>
        <taxon>Ecdysozoa</taxon>
        <taxon>Arthropoda</taxon>
        <taxon>Chelicerata</taxon>
        <taxon>Arachnida</taxon>
        <taxon>Acari</taxon>
        <taxon>Acariformes</taxon>
        <taxon>Trombidiformes</taxon>
        <taxon>Prostigmata</taxon>
        <taxon>Eleutherengona</taxon>
        <taxon>Raphignathae</taxon>
        <taxon>Tetranychoidea</taxon>
        <taxon>Tetranychidae</taxon>
        <taxon>Tetranychus</taxon>
    </lineage>
</organism>
<evidence type="ECO:0000256" key="2">
    <source>
        <dbReference type="ARBA" id="ARBA00006496"/>
    </source>
</evidence>
<dbReference type="InterPro" id="IPR028994">
    <property type="entry name" value="Integrin_alpha_N"/>
</dbReference>
<dbReference type="SUPFAM" id="SSF69318">
    <property type="entry name" value="Integrin alpha N-terminal domain"/>
    <property type="match status" value="1"/>
</dbReference>
<comment type="subcellular location">
    <subcellularLocation>
        <location evidence="1">Membrane</location>
        <topology evidence="1">Single-pass type I membrane protein</topology>
    </subcellularLocation>
</comment>
<dbReference type="HOGENOM" id="CLU_020272_2_0_1"/>
<dbReference type="InterPro" id="IPR024881">
    <property type="entry name" value="Tip"/>
</dbReference>
<keyword evidence="10" id="KW-1185">Reference proteome</keyword>
<dbReference type="AlphaFoldDB" id="T1KYP9"/>
<dbReference type="PANTHER" id="PTHR13412:SF0">
    <property type="entry name" value="T-CELL IMMUNOMODULATORY PROTEIN"/>
    <property type="match status" value="1"/>
</dbReference>
<keyword evidence="5 7" id="KW-0472">Membrane</keyword>
<evidence type="ECO:0000256" key="4">
    <source>
        <dbReference type="ARBA" id="ARBA00022989"/>
    </source>
</evidence>
<feature type="domain" description="T-cell immunomodulatory protein TIP C2" evidence="8">
    <location>
        <begin position="462"/>
        <end position="562"/>
    </location>
</feature>
<accession>T1KYP9</accession>
<name>T1KYP9_TETUR</name>
<dbReference type="PANTHER" id="PTHR13412">
    <property type="entry name" value="T-CELL IMMUNOMODULATORY PROTEIN HOMOLOG"/>
    <property type="match status" value="1"/>
</dbReference>
<comment type="similarity">
    <text evidence="2">Belongs to the TIP family.</text>
</comment>
<evidence type="ECO:0000256" key="1">
    <source>
        <dbReference type="ARBA" id="ARBA00004479"/>
    </source>
</evidence>
<evidence type="ECO:0000256" key="3">
    <source>
        <dbReference type="ARBA" id="ARBA00022692"/>
    </source>
</evidence>
<dbReference type="KEGG" id="tut:107368573"/>
<evidence type="ECO:0000313" key="9">
    <source>
        <dbReference type="EnsemblMetazoa" id="tetur27g01460.1"/>
    </source>
</evidence>